<dbReference type="PROSITE" id="PS01044">
    <property type="entry name" value="SQUALEN_PHYTOEN_SYN_1"/>
    <property type="match status" value="1"/>
</dbReference>
<feature type="transmembrane region" description="Helical" evidence="23">
    <location>
        <begin position="6"/>
        <end position="27"/>
    </location>
</feature>
<dbReference type="Gene3D" id="1.10.600.10">
    <property type="entry name" value="Farnesyl Diphosphate Synthase"/>
    <property type="match status" value="1"/>
</dbReference>
<accession>A0AAV9PRX0</accession>
<dbReference type="PANTHER" id="PTHR43734">
    <property type="entry name" value="PHYTOENE DESATURASE"/>
    <property type="match status" value="1"/>
</dbReference>
<dbReference type="SFLD" id="SFLDG01018">
    <property type="entry name" value="Squalene/Phytoene_Synthase_Lik"/>
    <property type="match status" value="1"/>
</dbReference>
<protein>
    <recommendedName>
        <fullName evidence="10">Bifunctional lycopene cyclase/phytoene synthase</fullName>
        <ecNumber evidence="8">5.5.1.19</ecNumber>
    </recommendedName>
    <alternativeName>
        <fullName evidence="9">Phytoene desaturase</fullName>
    </alternativeName>
    <alternativeName>
        <fullName evidence="21">Phytoene desaturase (3,4-didehydrolycopene-forming)</fullName>
    </alternativeName>
</protein>
<dbReference type="GO" id="GO:0016872">
    <property type="term" value="F:intramolecular lyase activity"/>
    <property type="evidence" value="ECO:0007669"/>
    <property type="project" value="InterPro"/>
</dbReference>
<keyword evidence="12 23" id="KW-0812">Transmembrane</keyword>
<evidence type="ECO:0000256" key="5">
    <source>
        <dbReference type="ARBA" id="ARBA00006046"/>
    </source>
</evidence>
<dbReference type="SFLD" id="SFLDG01212">
    <property type="entry name" value="Phytoene_synthase_like"/>
    <property type="match status" value="1"/>
</dbReference>
<evidence type="ECO:0000256" key="3">
    <source>
        <dbReference type="ARBA" id="ARBA00005089"/>
    </source>
</evidence>
<evidence type="ECO:0000256" key="1">
    <source>
        <dbReference type="ARBA" id="ARBA00001911"/>
    </source>
</evidence>
<dbReference type="InterPro" id="IPR002937">
    <property type="entry name" value="Amino_oxidase"/>
</dbReference>
<keyword evidence="26" id="KW-1185">Reference proteome</keyword>
<evidence type="ECO:0000256" key="15">
    <source>
        <dbReference type="ARBA" id="ARBA00023002"/>
    </source>
</evidence>
<dbReference type="InterPro" id="IPR014105">
    <property type="entry name" value="Carotenoid/retinoid_OxRdtase"/>
</dbReference>
<dbReference type="GO" id="GO:0016166">
    <property type="term" value="F:phytoene dehydrogenase activity"/>
    <property type="evidence" value="ECO:0007669"/>
    <property type="project" value="UniProtKB-ARBA"/>
</dbReference>
<dbReference type="SUPFAM" id="SSF51905">
    <property type="entry name" value="FAD/NAD(P)-binding domain"/>
    <property type="match status" value="1"/>
</dbReference>
<evidence type="ECO:0000256" key="11">
    <source>
        <dbReference type="ARBA" id="ARBA00022679"/>
    </source>
</evidence>
<dbReference type="SFLD" id="SFLDS00005">
    <property type="entry name" value="Isoprenoid_Synthase_Type_I"/>
    <property type="match status" value="1"/>
</dbReference>
<evidence type="ECO:0000256" key="2">
    <source>
        <dbReference type="ARBA" id="ARBA00004141"/>
    </source>
</evidence>
<comment type="caution">
    <text evidence="25">The sequence shown here is derived from an EMBL/GenBank/DDBJ whole genome shotgun (WGS) entry which is preliminary data.</text>
</comment>
<reference evidence="25 26" key="1">
    <citation type="submission" date="2023-06" db="EMBL/GenBank/DDBJ databases">
        <title>Black Yeasts Isolated from many extreme environments.</title>
        <authorList>
            <person name="Coleine C."/>
            <person name="Stajich J.E."/>
            <person name="Selbmann L."/>
        </authorList>
    </citation>
    <scope>NUCLEOTIDE SEQUENCE [LARGE SCALE GENOMIC DNA]</scope>
    <source>
        <strain evidence="25 26">CCFEE 5887</strain>
    </source>
</reference>
<dbReference type="FunFam" id="3.50.50.60:FF:000171">
    <property type="entry name" value="zeta-carotene-forming phytoene desaturase"/>
    <property type="match status" value="1"/>
</dbReference>
<dbReference type="GO" id="GO:0016117">
    <property type="term" value="P:carotenoid biosynthetic process"/>
    <property type="evidence" value="ECO:0007669"/>
    <property type="project" value="UniProtKB-KW"/>
</dbReference>
<dbReference type="InterPro" id="IPR017825">
    <property type="entry name" value="Lycopene_cyclase_dom"/>
</dbReference>
<feature type="transmembrane region" description="Helical" evidence="23">
    <location>
        <begin position="153"/>
        <end position="176"/>
    </location>
</feature>
<feature type="transmembrane region" description="Helical" evidence="23">
    <location>
        <begin position="1128"/>
        <end position="1148"/>
    </location>
</feature>
<dbReference type="GO" id="GO:0045436">
    <property type="term" value="F:lycopene beta cyclase activity"/>
    <property type="evidence" value="ECO:0007669"/>
    <property type="project" value="UniProtKB-ARBA"/>
</dbReference>
<evidence type="ECO:0000256" key="9">
    <source>
        <dbReference type="ARBA" id="ARBA00013293"/>
    </source>
</evidence>
<keyword evidence="14 23" id="KW-1133">Transmembrane helix</keyword>
<evidence type="ECO:0000256" key="12">
    <source>
        <dbReference type="ARBA" id="ARBA00022692"/>
    </source>
</evidence>
<evidence type="ECO:0000256" key="10">
    <source>
        <dbReference type="ARBA" id="ARBA00018909"/>
    </source>
</evidence>
<comment type="subcellular location">
    <subcellularLocation>
        <location evidence="2">Membrane</location>
        <topology evidence="2">Multi-pass membrane protein</topology>
    </subcellularLocation>
</comment>
<dbReference type="Gene3D" id="3.50.50.60">
    <property type="entry name" value="FAD/NAD(P)-binding domain"/>
    <property type="match status" value="2"/>
</dbReference>
<comment type="catalytic activity">
    <reaction evidence="20">
        <text>all-trans-lycopene = gamma-carotene</text>
        <dbReference type="Rhea" id="RHEA:32219"/>
        <dbReference type="ChEBI" id="CHEBI:15948"/>
        <dbReference type="ChEBI" id="CHEBI:27740"/>
        <dbReference type="EC" id="5.5.1.19"/>
    </reaction>
</comment>
<evidence type="ECO:0000259" key="24">
    <source>
        <dbReference type="Pfam" id="PF01593"/>
    </source>
</evidence>
<dbReference type="InterPro" id="IPR033904">
    <property type="entry name" value="Trans_IPPS_HH"/>
</dbReference>
<evidence type="ECO:0000256" key="21">
    <source>
        <dbReference type="ARBA" id="ARBA00034551"/>
    </source>
</evidence>
<dbReference type="GO" id="GO:0004311">
    <property type="term" value="F:geranylgeranyl diphosphate synthase activity"/>
    <property type="evidence" value="ECO:0007669"/>
    <property type="project" value="InterPro"/>
</dbReference>
<dbReference type="NCBIfam" id="TIGR02734">
    <property type="entry name" value="crtI_fam"/>
    <property type="match status" value="1"/>
</dbReference>
<evidence type="ECO:0000256" key="18">
    <source>
        <dbReference type="ARBA" id="ARBA00023268"/>
    </source>
</evidence>
<keyword evidence="11" id="KW-0808">Transferase</keyword>
<comment type="pathway">
    <text evidence="4">Carotenoid biosynthesis; phytoene biosynthesis; all-trans-phytoene from geranylgeranyl diphosphate: step 1/1.</text>
</comment>
<evidence type="ECO:0000256" key="22">
    <source>
        <dbReference type="RuleBase" id="RU362075"/>
    </source>
</evidence>
<comment type="catalytic activity">
    <reaction evidence="19">
        <text>gamma-carotene = all-trans-beta-carotene</text>
        <dbReference type="Rhea" id="RHEA:32239"/>
        <dbReference type="ChEBI" id="CHEBI:17579"/>
        <dbReference type="ChEBI" id="CHEBI:27740"/>
        <dbReference type="EC" id="5.5.1.19"/>
    </reaction>
</comment>
<dbReference type="InterPro" id="IPR002060">
    <property type="entry name" value="Squ/phyt_synthse"/>
</dbReference>
<keyword evidence="15 22" id="KW-0560">Oxidoreductase</keyword>
<dbReference type="InterPro" id="IPR008150">
    <property type="entry name" value="Phytoene_DH_bac_CS"/>
</dbReference>
<comment type="cofactor">
    <cofactor evidence="1">
        <name>NAD(+)</name>
        <dbReference type="ChEBI" id="CHEBI:57540"/>
    </cofactor>
</comment>
<evidence type="ECO:0000256" key="17">
    <source>
        <dbReference type="ARBA" id="ARBA00023235"/>
    </source>
</evidence>
<evidence type="ECO:0000256" key="8">
    <source>
        <dbReference type="ARBA" id="ARBA00012242"/>
    </source>
</evidence>
<sequence length="1154" mass="129484">MYDYALVHAVYTIPLAIALTVVLGPLFTRRDVYKICFLQIIAVSYTIPWDSYLIRTKVWTYPADVILGPKLLDIPAEEVFFFVIQTYITTCLQILLSKSVVTAIYLRNEADPEDASGKSLIPWKRAGQVIFTLASVVPILLRGGNAEGTYMRLILAWAAPVLLMLWTFAYQLLILLPWTKTWLPIALPTLYLWIVDTLALQRGTWSIELGTKLGIHVWPHLEIEEAVFFLITNILVVWGSVAFDNAFAILDAFPQYFPVVPGTPSPLLLLKALFLPTSKYDSNRLRGLQNSLTVLARKSRSFYLASGVFSGRLRIDLILLYAFCRVADDLIDDAPSAEEADRWVKHFSNFLDAVYSPKSDSTRLQETLSPFPANAQTILMLLPSDKLPSEPLYSLLDGFRMDQKFFAKDASENPPIKTFADLERYATCVAATIGELCLNLVYQHDPDQGVNPETRQKCLAAGARMGRALQYVNIARDVQTDAEVGRCYIPHDWLAQSTTSSPNARKQETLRYRKEILDTAFRIYAVDRDAIEELPSYARSGIRVAVESYMEIGRVLRHRIQHGQPLDFAGSGKKGRASVPKSKRVWSSNYFGGMEKPKSAVIVGAGAGGIASAARLAKAGFRVTVLEKNDFTGGRCSLIHRDGHRFDQGPSLLLLPDLFREAFTDLDTTLEAEGVELVKCEPNYNVWFGDGECIELSTDVAAMKKTIEKWEGKDGFQRYLQWMQEAHVHYEASIVHVLRKNFTSFLHLARPSFLPYLLALHPFESIWRRASTYFRTERLRRAFTFGSMYMGMSPFEAPGTYSLLQYTELAEGIWYPLGGFHKVLDALVKVGERFGVQYRLSTSVSHVNVDRYSGRATGVTLTSGEMINADIVLVNADLVYAYNELLPPSSKAKSLSKKPASCSSISFYWSMDRIIPELQTHNVFLADEYQDSFDDIFKRQLIPKEPSFYVNVPSRVDPTAAPKDRDSVVVLVPCGHLLENEADRGLAPQNSQDWQSMVSKARNAVIETVRLRTGADLGSHIVSELINTPVSWKESFNLDKGAILGLSHSFFNVLSFRPRTKHDKIKNLYFVGASTHPGTGVPIVLAGSKITTGQILEDLGMVKPWPPGGHEKRVVSELDTMGRPPLPLGPLVVFFLLLLWAFILPYVVRYARLK</sequence>
<dbReference type="NCBIfam" id="TIGR03462">
    <property type="entry name" value="CarR_dom_SF"/>
    <property type="match status" value="2"/>
</dbReference>
<dbReference type="Pfam" id="PF00494">
    <property type="entry name" value="SQS_PSY"/>
    <property type="match status" value="1"/>
</dbReference>
<dbReference type="CDD" id="cd00683">
    <property type="entry name" value="Trans_IPPS_HH"/>
    <property type="match status" value="1"/>
</dbReference>
<feature type="domain" description="Amine oxidase" evidence="24">
    <location>
        <begin position="608"/>
        <end position="1081"/>
    </location>
</feature>
<keyword evidence="13 22" id="KW-0125">Carotenoid biosynthesis</keyword>
<dbReference type="InterPro" id="IPR036188">
    <property type="entry name" value="FAD/NAD-bd_sf"/>
</dbReference>
<evidence type="ECO:0000256" key="16">
    <source>
        <dbReference type="ARBA" id="ARBA00023136"/>
    </source>
</evidence>
<dbReference type="EC" id="5.5.1.19" evidence="8"/>
<dbReference type="InterPro" id="IPR044843">
    <property type="entry name" value="Trans_IPPS_bact-type"/>
</dbReference>
<dbReference type="AlphaFoldDB" id="A0AAV9PRX0"/>
<evidence type="ECO:0000256" key="7">
    <source>
        <dbReference type="ARBA" id="ARBA00008406"/>
    </source>
</evidence>
<evidence type="ECO:0000256" key="4">
    <source>
        <dbReference type="ARBA" id="ARBA00005172"/>
    </source>
</evidence>
<evidence type="ECO:0000313" key="25">
    <source>
        <dbReference type="EMBL" id="KAK5528459.1"/>
    </source>
</evidence>
<comment type="similarity">
    <text evidence="6">In the N-terminal section; belongs to the lycopene beta-cyclase family.</text>
</comment>
<dbReference type="PROSITE" id="PS00982">
    <property type="entry name" value="PHYTOENE_DH"/>
    <property type="match status" value="1"/>
</dbReference>
<dbReference type="GO" id="GO:0051996">
    <property type="term" value="F:squalene synthase [NAD(P)H] activity"/>
    <property type="evidence" value="ECO:0007669"/>
    <property type="project" value="InterPro"/>
</dbReference>
<comment type="pathway">
    <text evidence="3">Carotenoid biosynthesis; beta-carotene biosynthesis.</text>
</comment>
<evidence type="ECO:0000313" key="26">
    <source>
        <dbReference type="Proteomes" id="UP001345827"/>
    </source>
</evidence>
<proteinExistence type="inferred from homology"/>
<evidence type="ECO:0000256" key="13">
    <source>
        <dbReference type="ARBA" id="ARBA00022746"/>
    </source>
</evidence>
<dbReference type="SUPFAM" id="SSF48576">
    <property type="entry name" value="Terpenoid synthases"/>
    <property type="match status" value="1"/>
</dbReference>
<keyword evidence="18" id="KW-0511">Multifunctional enzyme</keyword>
<evidence type="ECO:0000256" key="19">
    <source>
        <dbReference type="ARBA" id="ARBA00029313"/>
    </source>
</evidence>
<comment type="similarity">
    <text evidence="5 22">Belongs to the carotenoid/retinoid oxidoreductase family.</text>
</comment>
<comment type="similarity">
    <text evidence="7">In the C-terminal section; belongs to the phytoene/squalene synthase family.</text>
</comment>
<dbReference type="InterPro" id="IPR008949">
    <property type="entry name" value="Isoprenoid_synthase_dom_sf"/>
</dbReference>
<dbReference type="Proteomes" id="UP001345827">
    <property type="component" value="Unassembled WGS sequence"/>
</dbReference>
<evidence type="ECO:0000256" key="23">
    <source>
        <dbReference type="SAM" id="Phobius"/>
    </source>
</evidence>
<dbReference type="InterPro" id="IPR019845">
    <property type="entry name" value="Squalene/phytoene_synthase_CS"/>
</dbReference>
<keyword evidence="17" id="KW-0413">Isomerase</keyword>
<dbReference type="PROSITE" id="PS01045">
    <property type="entry name" value="SQUALEN_PHYTOEN_SYN_2"/>
    <property type="match status" value="1"/>
</dbReference>
<dbReference type="Pfam" id="PF01593">
    <property type="entry name" value="Amino_oxidase"/>
    <property type="match status" value="1"/>
</dbReference>
<keyword evidence="16 23" id="KW-0472">Membrane</keyword>
<dbReference type="GO" id="GO:0016020">
    <property type="term" value="C:membrane"/>
    <property type="evidence" value="ECO:0007669"/>
    <property type="project" value="UniProtKB-SubCell"/>
</dbReference>
<organism evidence="25 26">
    <name type="scientific">Vermiconidia calcicola</name>
    <dbReference type="NCBI Taxonomy" id="1690605"/>
    <lineage>
        <taxon>Eukaryota</taxon>
        <taxon>Fungi</taxon>
        <taxon>Dikarya</taxon>
        <taxon>Ascomycota</taxon>
        <taxon>Pezizomycotina</taxon>
        <taxon>Dothideomycetes</taxon>
        <taxon>Dothideomycetidae</taxon>
        <taxon>Mycosphaerellales</taxon>
        <taxon>Extremaceae</taxon>
        <taxon>Vermiconidia</taxon>
    </lineage>
</organism>
<evidence type="ECO:0000256" key="14">
    <source>
        <dbReference type="ARBA" id="ARBA00022989"/>
    </source>
</evidence>
<gene>
    <name evidence="25" type="ORF">LTR25_010458</name>
</gene>
<dbReference type="PANTHER" id="PTHR43734:SF1">
    <property type="entry name" value="PHYTOENE DESATURASE"/>
    <property type="match status" value="1"/>
</dbReference>
<name>A0AAV9PRX0_9PEZI</name>
<dbReference type="EMBL" id="JAXLQG010000026">
    <property type="protein sequence ID" value="KAK5528459.1"/>
    <property type="molecule type" value="Genomic_DNA"/>
</dbReference>
<evidence type="ECO:0000256" key="20">
    <source>
        <dbReference type="ARBA" id="ARBA00029335"/>
    </source>
</evidence>
<evidence type="ECO:0000256" key="6">
    <source>
        <dbReference type="ARBA" id="ARBA00008247"/>
    </source>
</evidence>